<dbReference type="AlphaFoldDB" id="A0A9N9GH68"/>
<sequence>MTCTNGMLVAPSNHILSCFSVNPCISPLHITENSGLPQQSRLLYVGGETKMRTEVIALPQLEGYKDPLRKAKREIHSNTRRVYSTSPVRRKGRCNPKWEVCASREYGNIVTLQAFLQRRSDNIARREGNIVLRKEITRFKKV</sequence>
<accession>A0A9N9GH68</accession>
<gene>
    <name evidence="1" type="ORF">FCALED_LOCUS8914</name>
</gene>
<dbReference type="Proteomes" id="UP000789570">
    <property type="component" value="Unassembled WGS sequence"/>
</dbReference>
<evidence type="ECO:0000313" key="1">
    <source>
        <dbReference type="EMBL" id="CAG8607788.1"/>
    </source>
</evidence>
<evidence type="ECO:0000313" key="2">
    <source>
        <dbReference type="Proteomes" id="UP000789570"/>
    </source>
</evidence>
<protein>
    <submittedName>
        <fullName evidence="1">2111_t:CDS:1</fullName>
    </submittedName>
</protein>
<proteinExistence type="predicted"/>
<reference evidence="1" key="1">
    <citation type="submission" date="2021-06" db="EMBL/GenBank/DDBJ databases">
        <authorList>
            <person name="Kallberg Y."/>
            <person name="Tangrot J."/>
            <person name="Rosling A."/>
        </authorList>
    </citation>
    <scope>NUCLEOTIDE SEQUENCE</scope>
    <source>
        <strain evidence="1">UK204</strain>
    </source>
</reference>
<comment type="caution">
    <text evidence="1">The sequence shown here is derived from an EMBL/GenBank/DDBJ whole genome shotgun (WGS) entry which is preliminary data.</text>
</comment>
<dbReference type="EMBL" id="CAJVPQ010002765">
    <property type="protein sequence ID" value="CAG8607788.1"/>
    <property type="molecule type" value="Genomic_DNA"/>
</dbReference>
<keyword evidence="2" id="KW-1185">Reference proteome</keyword>
<organism evidence="1 2">
    <name type="scientific">Funneliformis caledonium</name>
    <dbReference type="NCBI Taxonomy" id="1117310"/>
    <lineage>
        <taxon>Eukaryota</taxon>
        <taxon>Fungi</taxon>
        <taxon>Fungi incertae sedis</taxon>
        <taxon>Mucoromycota</taxon>
        <taxon>Glomeromycotina</taxon>
        <taxon>Glomeromycetes</taxon>
        <taxon>Glomerales</taxon>
        <taxon>Glomeraceae</taxon>
        <taxon>Funneliformis</taxon>
    </lineage>
</organism>
<name>A0A9N9GH68_9GLOM</name>